<protein>
    <recommendedName>
        <fullName evidence="2">Glycan binding protein Y3-like domain-containing protein</fullName>
    </recommendedName>
</protein>
<feature type="domain" description="Glycan binding protein Y3-like" evidence="2">
    <location>
        <begin position="53"/>
        <end position="142"/>
    </location>
</feature>
<organism evidence="3 4">
    <name type="scientific">Agaricus bisporus var. burnettii (strain JB137-S8 / ATCC MYA-4627 / FGSC 10392)</name>
    <name type="common">White button mushroom</name>
    <dbReference type="NCBI Taxonomy" id="597362"/>
    <lineage>
        <taxon>Eukaryota</taxon>
        <taxon>Fungi</taxon>
        <taxon>Dikarya</taxon>
        <taxon>Basidiomycota</taxon>
        <taxon>Agaricomycotina</taxon>
        <taxon>Agaricomycetes</taxon>
        <taxon>Agaricomycetidae</taxon>
        <taxon>Agaricales</taxon>
        <taxon>Agaricineae</taxon>
        <taxon>Agaricaceae</taxon>
        <taxon>Agaricus</taxon>
    </lineage>
</organism>
<evidence type="ECO:0000313" key="4">
    <source>
        <dbReference type="Proteomes" id="UP000008493"/>
    </source>
</evidence>
<name>K5XMZ4_AGABU</name>
<evidence type="ECO:0000256" key="1">
    <source>
        <dbReference type="SAM" id="Phobius"/>
    </source>
</evidence>
<dbReference type="GeneID" id="18827502"/>
<dbReference type="AlphaFoldDB" id="K5XMZ4"/>
<dbReference type="EMBL" id="JH971406">
    <property type="protein sequence ID" value="EKM75990.1"/>
    <property type="molecule type" value="Genomic_DNA"/>
</dbReference>
<keyword evidence="1" id="KW-1133">Transmembrane helix</keyword>
<dbReference type="KEGG" id="abp:AGABI1DRAFT131708"/>
<dbReference type="Pfam" id="PF22803">
    <property type="entry name" value="GBD_Y3"/>
    <property type="match status" value="1"/>
</dbReference>
<gene>
    <name evidence="3" type="ORF">AGABI1DRAFT_131708</name>
</gene>
<dbReference type="InterPro" id="IPR054443">
    <property type="entry name" value="Y3-like_dom"/>
</dbReference>
<dbReference type="HOGENOM" id="CLU_155985_0_0_1"/>
<keyword evidence="4" id="KW-1185">Reference proteome</keyword>
<proteinExistence type="predicted"/>
<dbReference type="RefSeq" id="XP_007333366.1">
    <property type="nucleotide sequence ID" value="XM_007333304.1"/>
</dbReference>
<sequence>MLKGSQEPLAQLNYLTMFVKAYLVASTLIAVAAAQVNPTCFQGTPTSARPATDCTPFVDEFCDSIELINVRVNDSITRCFELPNENVCDLRAYNGFLSDATPSAANCKTVMTSAIAKCELGGSGQVFPTGYTFTVDVNHAKCGTLHTGS</sequence>
<accession>K5XMZ4</accession>
<keyword evidence="1" id="KW-0812">Transmembrane</keyword>
<dbReference type="OrthoDB" id="2925523at2759"/>
<evidence type="ECO:0000313" key="3">
    <source>
        <dbReference type="EMBL" id="EKM75990.1"/>
    </source>
</evidence>
<dbReference type="OMA" id="GQVFPTG"/>
<dbReference type="InParanoid" id="K5XMZ4"/>
<keyword evidence="1" id="KW-0472">Membrane</keyword>
<dbReference type="Proteomes" id="UP000008493">
    <property type="component" value="Unassembled WGS sequence"/>
</dbReference>
<evidence type="ECO:0000259" key="2">
    <source>
        <dbReference type="Pfam" id="PF22803"/>
    </source>
</evidence>
<feature type="transmembrane region" description="Helical" evidence="1">
    <location>
        <begin position="12"/>
        <end position="34"/>
    </location>
</feature>
<reference evidence="4" key="1">
    <citation type="journal article" date="2012" name="Proc. Natl. Acad. Sci. U.S.A.">
        <title>Genome sequence of the button mushroom Agaricus bisporus reveals mechanisms governing adaptation to a humic-rich ecological niche.</title>
        <authorList>
            <person name="Morin E."/>
            <person name="Kohler A."/>
            <person name="Baker A.R."/>
            <person name="Foulongne-Oriol M."/>
            <person name="Lombard V."/>
            <person name="Nagy L.G."/>
            <person name="Ohm R.A."/>
            <person name="Patyshakuliyeva A."/>
            <person name="Brun A."/>
            <person name="Aerts A.L."/>
            <person name="Bailey A.M."/>
            <person name="Billette C."/>
            <person name="Coutinho P.M."/>
            <person name="Deakin G."/>
            <person name="Doddapaneni H."/>
            <person name="Floudas D."/>
            <person name="Grimwood J."/>
            <person name="Hilden K."/>
            <person name="Kuees U."/>
            <person name="LaButti K.M."/>
            <person name="Lapidus A."/>
            <person name="Lindquist E.A."/>
            <person name="Lucas S.M."/>
            <person name="Murat C."/>
            <person name="Riley R.W."/>
            <person name="Salamov A.A."/>
            <person name="Schmutz J."/>
            <person name="Subramanian V."/>
            <person name="Woesten H.A.B."/>
            <person name="Xu J."/>
            <person name="Eastwood D.C."/>
            <person name="Foster G.D."/>
            <person name="Sonnenberg A.S."/>
            <person name="Cullen D."/>
            <person name="de Vries R.P."/>
            <person name="Lundell T."/>
            <person name="Hibbett D.S."/>
            <person name="Henrissat B."/>
            <person name="Burton K.S."/>
            <person name="Kerrigan R.W."/>
            <person name="Challen M.P."/>
            <person name="Grigoriev I.V."/>
            <person name="Martin F."/>
        </authorList>
    </citation>
    <scope>NUCLEOTIDE SEQUENCE [LARGE SCALE GENOMIC DNA]</scope>
    <source>
        <strain evidence="4">JB137-S8 / ATCC MYA-4627 / FGSC 10392</strain>
    </source>
</reference>